<name>A0ABT2NGT0_9RHOB</name>
<comment type="similarity">
    <text evidence="2">Belongs to the bacterial solute-binding protein 1 family.</text>
</comment>
<sequence length="370" mass="39912">MNGHFQEDCLQILAERARRGEISRRRFTQLAIGLMGAAAVAARGTPVLAQSGELVFVNWGGDAMTAYDQAYGQPFQAETGVVVKQDGSGPTEGAMQAQFESGKPTWDICDADPFSAQALGRKGMCEPIDYAIVDKAKMREGFGWEYAASSYFFSYVIAYDSTKFDTAPTGMADFFDVEKFPGKRAMYKWGAAMWEALLLGDGVARDALYPLDLKRAHDKLAAFKEHVVAFWGGGAESQSLLLNGDASMALVWSTRARLLEQDSGGDIKFIWADGLLSPGAMAVIKGNPGGAETAMKFIASAQDPARQVVIFDLLGQGPANPAADALIAPDAARFNPVDPANMPQQVALDMAWYEENYGPALDEFLKIVSA</sequence>
<dbReference type="PANTHER" id="PTHR30006">
    <property type="entry name" value="THIAMINE-BINDING PERIPLASMIC PROTEIN-RELATED"/>
    <property type="match status" value="1"/>
</dbReference>
<dbReference type="RefSeq" id="WP_261493438.1">
    <property type="nucleotide sequence ID" value="NZ_JAOCQF010000001.1"/>
</dbReference>
<evidence type="ECO:0000256" key="5">
    <source>
        <dbReference type="ARBA" id="ARBA00022764"/>
    </source>
</evidence>
<evidence type="ECO:0000256" key="2">
    <source>
        <dbReference type="ARBA" id="ARBA00008520"/>
    </source>
</evidence>
<comment type="caution">
    <text evidence="6">The sequence shown here is derived from an EMBL/GenBank/DDBJ whole genome shotgun (WGS) entry which is preliminary data.</text>
</comment>
<evidence type="ECO:0000313" key="7">
    <source>
        <dbReference type="Proteomes" id="UP001205601"/>
    </source>
</evidence>
<reference evidence="7" key="1">
    <citation type="submission" date="2023-07" db="EMBL/GenBank/DDBJ databases">
        <title>Defluviimonas sediminis sp. nov., isolated from mangrove sediment.</title>
        <authorList>
            <person name="Liu L."/>
            <person name="Li J."/>
            <person name="Huang Y."/>
            <person name="Pan J."/>
            <person name="Li M."/>
        </authorList>
    </citation>
    <scope>NUCLEOTIDE SEQUENCE [LARGE SCALE GENOMIC DNA]</scope>
    <source>
        <strain evidence="7">FT324</strain>
    </source>
</reference>
<dbReference type="SUPFAM" id="SSF53850">
    <property type="entry name" value="Periplasmic binding protein-like II"/>
    <property type="match status" value="1"/>
</dbReference>
<dbReference type="Proteomes" id="UP001205601">
    <property type="component" value="Unassembled WGS sequence"/>
</dbReference>
<keyword evidence="7" id="KW-1185">Reference proteome</keyword>
<evidence type="ECO:0000256" key="3">
    <source>
        <dbReference type="ARBA" id="ARBA00022448"/>
    </source>
</evidence>
<dbReference type="PROSITE" id="PS51318">
    <property type="entry name" value="TAT"/>
    <property type="match status" value="1"/>
</dbReference>
<protein>
    <submittedName>
        <fullName evidence="6">ABC transporter substrate-binding protein</fullName>
    </submittedName>
</protein>
<dbReference type="PANTHER" id="PTHR30006:SF3">
    <property type="entry name" value="THIAMINE-BINDING PERIPLASMIC PROTEIN"/>
    <property type="match status" value="1"/>
</dbReference>
<proteinExistence type="inferred from homology"/>
<evidence type="ECO:0000256" key="1">
    <source>
        <dbReference type="ARBA" id="ARBA00004418"/>
    </source>
</evidence>
<keyword evidence="4" id="KW-0732">Signal</keyword>
<dbReference type="EMBL" id="JAOCQF010000001">
    <property type="protein sequence ID" value="MCT8327991.1"/>
    <property type="molecule type" value="Genomic_DNA"/>
</dbReference>
<comment type="subcellular location">
    <subcellularLocation>
        <location evidence="1">Periplasm</location>
    </subcellularLocation>
</comment>
<gene>
    <name evidence="6" type="ORF">N5I32_00520</name>
</gene>
<keyword evidence="3" id="KW-0813">Transport</keyword>
<dbReference type="CDD" id="cd13589">
    <property type="entry name" value="PBP2_polyamine_RpCGA009"/>
    <property type="match status" value="1"/>
</dbReference>
<dbReference type="Gene3D" id="3.40.190.10">
    <property type="entry name" value="Periplasmic binding protein-like II"/>
    <property type="match status" value="2"/>
</dbReference>
<accession>A0ABT2NGT0</accession>
<dbReference type="Pfam" id="PF13416">
    <property type="entry name" value="SBP_bac_8"/>
    <property type="match status" value="1"/>
</dbReference>
<evidence type="ECO:0000313" key="6">
    <source>
        <dbReference type="EMBL" id="MCT8327991.1"/>
    </source>
</evidence>
<dbReference type="InterPro" id="IPR006059">
    <property type="entry name" value="SBP"/>
</dbReference>
<dbReference type="InterPro" id="IPR006311">
    <property type="entry name" value="TAT_signal"/>
</dbReference>
<keyword evidence="5" id="KW-0574">Periplasm</keyword>
<organism evidence="6 7">
    <name type="scientific">Albidovulum sediminis</name>
    <dbReference type="NCBI Taxonomy" id="3066345"/>
    <lineage>
        <taxon>Bacteria</taxon>
        <taxon>Pseudomonadati</taxon>
        <taxon>Pseudomonadota</taxon>
        <taxon>Alphaproteobacteria</taxon>
        <taxon>Rhodobacterales</taxon>
        <taxon>Paracoccaceae</taxon>
        <taxon>Albidovulum</taxon>
    </lineage>
</organism>
<evidence type="ECO:0000256" key="4">
    <source>
        <dbReference type="ARBA" id="ARBA00022729"/>
    </source>
</evidence>